<dbReference type="AlphaFoldDB" id="A0A1G6G7P8"/>
<dbReference type="Proteomes" id="UP000183670">
    <property type="component" value="Unassembled WGS sequence"/>
</dbReference>
<gene>
    <name evidence="1" type="ORF">SAMN05192581_10295</name>
</gene>
<evidence type="ECO:0000313" key="1">
    <source>
        <dbReference type="EMBL" id="SDB77843.1"/>
    </source>
</evidence>
<evidence type="ECO:0000313" key="2">
    <source>
        <dbReference type="Proteomes" id="UP000183670"/>
    </source>
</evidence>
<accession>A0A1G6G7P8</accession>
<sequence>MNFEDFYWHDAIIKNITIDRNNPGIKDEIKLEIVWPDTEKRVHFIFESVYWAKMELNFGIVADENIYQARHLLNNDKDLIRFYSQWNGLMDNIKLNVYEIELSSTGGLIKIIAKGFRIN</sequence>
<dbReference type="EMBL" id="FMYE01000029">
    <property type="protein sequence ID" value="SDB77843.1"/>
    <property type="molecule type" value="Genomic_DNA"/>
</dbReference>
<name>A0A1G6G7P8_BACOV</name>
<dbReference type="RefSeq" id="WP_074558772.1">
    <property type="nucleotide sequence ID" value="NZ_FMYE01000029.1"/>
</dbReference>
<protein>
    <submittedName>
        <fullName evidence="1">Uncharacterized protein</fullName>
    </submittedName>
</protein>
<proteinExistence type="predicted"/>
<organism evidence="1 2">
    <name type="scientific">Bacteroides ovatus</name>
    <dbReference type="NCBI Taxonomy" id="28116"/>
    <lineage>
        <taxon>Bacteria</taxon>
        <taxon>Pseudomonadati</taxon>
        <taxon>Bacteroidota</taxon>
        <taxon>Bacteroidia</taxon>
        <taxon>Bacteroidales</taxon>
        <taxon>Bacteroidaceae</taxon>
        <taxon>Bacteroides</taxon>
    </lineage>
</organism>
<reference evidence="1 2" key="1">
    <citation type="submission" date="2016-10" db="EMBL/GenBank/DDBJ databases">
        <authorList>
            <person name="de Groot N.N."/>
        </authorList>
    </citation>
    <scope>NUCLEOTIDE SEQUENCE [LARGE SCALE GENOMIC DNA]</scope>
    <source>
        <strain evidence="1 2">NLAE-zl-C500</strain>
    </source>
</reference>